<organism evidence="2 3">
    <name type="scientific">Paractinoplanes pyxinae</name>
    <dbReference type="NCBI Taxonomy" id="2997416"/>
    <lineage>
        <taxon>Bacteria</taxon>
        <taxon>Bacillati</taxon>
        <taxon>Actinomycetota</taxon>
        <taxon>Actinomycetes</taxon>
        <taxon>Micromonosporales</taxon>
        <taxon>Micromonosporaceae</taxon>
        <taxon>Paractinoplanes</taxon>
    </lineage>
</organism>
<dbReference type="EMBL" id="JAPNTZ010000010">
    <property type="protein sequence ID" value="MCY1142067.1"/>
    <property type="molecule type" value="Genomic_DNA"/>
</dbReference>
<keyword evidence="1" id="KW-0472">Membrane</keyword>
<proteinExistence type="predicted"/>
<evidence type="ECO:0000256" key="1">
    <source>
        <dbReference type="SAM" id="Phobius"/>
    </source>
</evidence>
<evidence type="ECO:0000313" key="2">
    <source>
        <dbReference type="EMBL" id="MCY1142067.1"/>
    </source>
</evidence>
<reference evidence="2" key="1">
    <citation type="submission" date="2022-11" db="EMBL/GenBank/DDBJ databases">
        <authorList>
            <person name="Somphong A."/>
            <person name="Phongsopitanun W."/>
        </authorList>
    </citation>
    <scope>NUCLEOTIDE SEQUENCE</scope>
    <source>
        <strain evidence="2">Pm04-4</strain>
    </source>
</reference>
<dbReference type="Proteomes" id="UP001151002">
    <property type="component" value="Unassembled WGS sequence"/>
</dbReference>
<comment type="caution">
    <text evidence="2">The sequence shown here is derived from an EMBL/GenBank/DDBJ whole genome shotgun (WGS) entry which is preliminary data.</text>
</comment>
<accession>A0ABT4B6E5</accession>
<keyword evidence="3" id="KW-1185">Reference proteome</keyword>
<feature type="transmembrane region" description="Helical" evidence="1">
    <location>
        <begin position="16"/>
        <end position="35"/>
    </location>
</feature>
<name>A0ABT4B6E5_9ACTN</name>
<gene>
    <name evidence="2" type="ORF">OWR29_29080</name>
</gene>
<sequence length="113" mass="12574">MSEPAPHQPSTRRGCLFWAFVALVVVGFVAVIKLWPDSLEERQDAAVDLCKTEVDAVEPTTWRKLWQESSFQVDGDKVLTVSGRFATKDAGFRQFSCEVEDGKVTGSQIEPGR</sequence>
<keyword evidence="1" id="KW-0812">Transmembrane</keyword>
<dbReference type="RefSeq" id="WP_267566451.1">
    <property type="nucleotide sequence ID" value="NZ_JAPNTZ010000010.1"/>
</dbReference>
<evidence type="ECO:0000313" key="3">
    <source>
        <dbReference type="Proteomes" id="UP001151002"/>
    </source>
</evidence>
<keyword evidence="1" id="KW-1133">Transmembrane helix</keyword>
<protein>
    <submittedName>
        <fullName evidence="2">Uncharacterized protein</fullName>
    </submittedName>
</protein>